<reference evidence="1" key="1">
    <citation type="submission" date="2022-04" db="EMBL/GenBank/DDBJ databases">
        <title>Jade perch genome.</title>
        <authorList>
            <person name="Chao B."/>
        </authorList>
    </citation>
    <scope>NUCLEOTIDE SEQUENCE</scope>
    <source>
        <strain evidence="1">CB-2022</strain>
    </source>
</reference>
<evidence type="ECO:0000313" key="1">
    <source>
        <dbReference type="EMBL" id="KAI3374174.1"/>
    </source>
</evidence>
<gene>
    <name evidence="1" type="ORF">L3Q82_006032</name>
</gene>
<organism evidence="1 2">
    <name type="scientific">Scortum barcoo</name>
    <name type="common">barcoo grunter</name>
    <dbReference type="NCBI Taxonomy" id="214431"/>
    <lineage>
        <taxon>Eukaryota</taxon>
        <taxon>Metazoa</taxon>
        <taxon>Chordata</taxon>
        <taxon>Craniata</taxon>
        <taxon>Vertebrata</taxon>
        <taxon>Euteleostomi</taxon>
        <taxon>Actinopterygii</taxon>
        <taxon>Neopterygii</taxon>
        <taxon>Teleostei</taxon>
        <taxon>Neoteleostei</taxon>
        <taxon>Acanthomorphata</taxon>
        <taxon>Eupercaria</taxon>
        <taxon>Centrarchiformes</taxon>
        <taxon>Terapontoidei</taxon>
        <taxon>Terapontidae</taxon>
        <taxon>Scortum</taxon>
    </lineage>
</organism>
<dbReference type="EMBL" id="CM041533">
    <property type="protein sequence ID" value="KAI3374174.1"/>
    <property type="molecule type" value="Genomic_DNA"/>
</dbReference>
<protein>
    <submittedName>
        <fullName evidence="1">Uncharacterized protein</fullName>
    </submittedName>
</protein>
<keyword evidence="2" id="KW-1185">Reference proteome</keyword>
<name>A0ACB8X2E8_9TELE</name>
<comment type="caution">
    <text evidence="1">The sequence shown here is derived from an EMBL/GenBank/DDBJ whole genome shotgun (WGS) entry which is preliminary data.</text>
</comment>
<dbReference type="Proteomes" id="UP000831701">
    <property type="component" value="Chromosome 3"/>
</dbReference>
<proteinExistence type="predicted"/>
<evidence type="ECO:0000313" key="2">
    <source>
        <dbReference type="Proteomes" id="UP000831701"/>
    </source>
</evidence>
<sequence length="114" mass="12508">MFASVSDLSSPPSSSSSLQGKSQIREAEEEVDPQAADSLLLTTKPSTPEQQNVLCYAECGRTAVITASFRPEKLWMTDYIDFMWTRLQLESPQTFVSEDDVQTGGICPETAAEP</sequence>
<accession>A0ACB8X2E8</accession>